<dbReference type="CDD" id="cd00449">
    <property type="entry name" value="PLPDE_IV"/>
    <property type="match status" value="1"/>
</dbReference>
<evidence type="ECO:0000256" key="1">
    <source>
        <dbReference type="ARBA" id="ARBA00001933"/>
    </source>
</evidence>
<dbReference type="Gene3D" id="3.20.10.10">
    <property type="entry name" value="D-amino Acid Aminotransferase, subunit A, domain 2"/>
    <property type="match status" value="1"/>
</dbReference>
<reference evidence="3 4" key="1">
    <citation type="submission" date="2016-11" db="EMBL/GenBank/DDBJ databases">
        <authorList>
            <person name="Jaros S."/>
            <person name="Januszkiewicz K."/>
            <person name="Wedrychowicz H."/>
        </authorList>
    </citation>
    <scope>NUCLEOTIDE SEQUENCE [LARGE SCALE GENOMIC DNA]</scope>
    <source>
        <strain evidence="3 4">DSM 17477</strain>
    </source>
</reference>
<dbReference type="PANTHER" id="PTHR42743:SF11">
    <property type="entry name" value="AMINODEOXYCHORISMATE LYASE"/>
    <property type="match status" value="1"/>
</dbReference>
<evidence type="ECO:0000313" key="4">
    <source>
        <dbReference type="Proteomes" id="UP000184052"/>
    </source>
</evidence>
<dbReference type="OrthoDB" id="9805628at2"/>
<dbReference type="PANTHER" id="PTHR42743">
    <property type="entry name" value="AMINO-ACID AMINOTRANSFERASE"/>
    <property type="match status" value="1"/>
</dbReference>
<dbReference type="GO" id="GO:0008483">
    <property type="term" value="F:transaminase activity"/>
    <property type="evidence" value="ECO:0007669"/>
    <property type="project" value="UniProtKB-KW"/>
</dbReference>
<dbReference type="InterPro" id="IPR043132">
    <property type="entry name" value="BCAT-like_C"/>
</dbReference>
<dbReference type="Proteomes" id="UP000184052">
    <property type="component" value="Unassembled WGS sequence"/>
</dbReference>
<evidence type="ECO:0000313" key="3">
    <source>
        <dbReference type="EMBL" id="SHJ52757.1"/>
    </source>
</evidence>
<protein>
    <submittedName>
        <fullName evidence="3">Branched-chain amino acid aminotransferase</fullName>
    </submittedName>
</protein>
<gene>
    <name evidence="3" type="ORF">SAMN02745751_02772</name>
</gene>
<keyword evidence="3" id="KW-0808">Transferase</keyword>
<dbReference type="Gene3D" id="3.30.470.10">
    <property type="match status" value="1"/>
</dbReference>
<dbReference type="RefSeq" id="WP_073050164.1">
    <property type="nucleotide sequence ID" value="NZ_FQZL01000024.1"/>
</dbReference>
<accession>A0A1M6K1F4</accession>
<comment type="cofactor">
    <cofactor evidence="1">
        <name>pyridoxal 5'-phosphate</name>
        <dbReference type="ChEBI" id="CHEBI:597326"/>
    </cofactor>
</comment>
<dbReference type="GO" id="GO:0005829">
    <property type="term" value="C:cytosol"/>
    <property type="evidence" value="ECO:0007669"/>
    <property type="project" value="TreeGrafter"/>
</dbReference>
<dbReference type="GO" id="GO:0046394">
    <property type="term" value="P:carboxylic acid biosynthetic process"/>
    <property type="evidence" value="ECO:0007669"/>
    <property type="project" value="UniProtKB-ARBA"/>
</dbReference>
<keyword evidence="3" id="KW-0032">Aminotransferase</keyword>
<keyword evidence="4" id="KW-1185">Reference proteome</keyword>
<name>A0A1M6K1F4_9FIRM</name>
<dbReference type="Pfam" id="PF01063">
    <property type="entry name" value="Aminotran_4"/>
    <property type="match status" value="1"/>
</dbReference>
<organism evidence="3 4">
    <name type="scientific">Dethiosulfatibacter aminovorans DSM 17477</name>
    <dbReference type="NCBI Taxonomy" id="1121476"/>
    <lineage>
        <taxon>Bacteria</taxon>
        <taxon>Bacillati</taxon>
        <taxon>Bacillota</taxon>
        <taxon>Tissierellia</taxon>
        <taxon>Dethiosulfatibacter</taxon>
    </lineage>
</organism>
<proteinExistence type="inferred from homology"/>
<dbReference type="InterPro" id="IPR001544">
    <property type="entry name" value="Aminotrans_IV"/>
</dbReference>
<comment type="similarity">
    <text evidence="2">Belongs to the class-IV pyridoxal-phosphate-dependent aminotransferase family.</text>
</comment>
<dbReference type="STRING" id="1121476.SAMN02745751_02772"/>
<dbReference type="AlphaFoldDB" id="A0A1M6K1F4"/>
<evidence type="ECO:0000256" key="2">
    <source>
        <dbReference type="ARBA" id="ARBA00009320"/>
    </source>
</evidence>
<dbReference type="InterPro" id="IPR043131">
    <property type="entry name" value="BCAT-like_N"/>
</dbReference>
<sequence length="274" mass="31825">MRDSIMEKGFLNGELVPMEDIFTVLDGEKKMVYEVIRIIERKPLFLKEHVDRMNKSIKLIGLDRVFEYREIDDMIKILVDEYNITENNIKIAFYENSEEHVIAYLTKSKYPSEEKHMEGYSTVLIYEERETPNAKIINNELRSLINSILESEGADECIYVSENGEILEGSRTNVFFVKGNTVLTAPDEGVLLGTTRKKVLDICREERIAVQRRTLRIEELTFFDAAFMTGTSIDVMPVNSIGDMKLNSSKNRIVEKIMEEYCRAMKHDIRIRLS</sequence>
<dbReference type="SUPFAM" id="SSF56752">
    <property type="entry name" value="D-aminoacid aminotransferase-like PLP-dependent enzymes"/>
    <property type="match status" value="1"/>
</dbReference>
<dbReference type="InterPro" id="IPR036038">
    <property type="entry name" value="Aminotransferase-like"/>
</dbReference>
<dbReference type="EMBL" id="FQZL01000024">
    <property type="protein sequence ID" value="SHJ52757.1"/>
    <property type="molecule type" value="Genomic_DNA"/>
</dbReference>
<dbReference type="InterPro" id="IPR050571">
    <property type="entry name" value="Class-IV_PLP-Dep_Aminotrnsfr"/>
</dbReference>